<dbReference type="PANTHER" id="PTHR46481">
    <property type="entry name" value="ZINC FINGER BED DOMAIN-CONTAINING PROTEIN 4"/>
    <property type="match status" value="1"/>
</dbReference>
<dbReference type="InterPro" id="IPR012337">
    <property type="entry name" value="RNaseH-like_sf"/>
</dbReference>
<dbReference type="GO" id="GO:0046983">
    <property type="term" value="F:protein dimerization activity"/>
    <property type="evidence" value="ECO:0007669"/>
    <property type="project" value="InterPro"/>
</dbReference>
<evidence type="ECO:0000259" key="10">
    <source>
        <dbReference type="PROSITE" id="PS50808"/>
    </source>
</evidence>
<reference evidence="11" key="1">
    <citation type="submission" date="2023-04" db="EMBL/GenBank/DDBJ databases">
        <title>Chromosome-level genome of Chaenocephalus aceratus.</title>
        <authorList>
            <person name="Park H."/>
        </authorList>
    </citation>
    <scope>NUCLEOTIDE SEQUENCE</scope>
    <source>
        <strain evidence="11">DE</strain>
        <tissue evidence="11">Muscle</tissue>
    </source>
</reference>
<sequence>MATPKTKTSKVWDHFILDNVKKVVKCNICKGDLAWHGSTSSMMEHLKRKHVGVLEDDSTRPKRSCASPTAMDQYLQRKRPVPLQQATALTNSILTMLVKDMRPMSMVDGEGFREMIRQFNPEYILPSRTHFTHLMEKKYEATLLKVKETIKEVKSALTLTADVWTSRATEAYLGVSCHFISEDWEMKTLNLATMPLEERHSGVNIMTWLEEVIAKYDILPTKIKAVVHDNGSNIVAAMRMLEEKHGWASVRCSGHTLQLIVNNALKEPSISRAVGAARHLPDQWVLLEELTQGLQPFQCATVYLSGQEYATASCLPQLVKGLQRSTQQTRFETGAGKAFLASAEKGINERWGCLNTISAEKENPIVLSASLDPRFRKLKFMGAEDGTRVQGTIEVLAIKEVRGSEIQGCERVQQQRVSVPGRGDKSALDNLLQSDTDSLSEEEDESHEDQKLQMARSEVQMYFAEPAIHKKDDPLRWWRENKGRFPVLSKLARSFLCIPATSTPSERIFSVAGNICSQKRASLSGDHDIECREAEADVAGTTMAIYTVRAESDDPDGPGGRFADVGVVLEGVEVLHNLQIQALKLKLLR</sequence>
<dbReference type="GO" id="GO:0003677">
    <property type="term" value="F:DNA binding"/>
    <property type="evidence" value="ECO:0007669"/>
    <property type="project" value="UniProtKB-KW"/>
</dbReference>
<evidence type="ECO:0000256" key="4">
    <source>
        <dbReference type="ARBA" id="ARBA00022833"/>
    </source>
</evidence>
<evidence type="ECO:0000256" key="1">
    <source>
        <dbReference type="ARBA" id="ARBA00004123"/>
    </source>
</evidence>
<dbReference type="SUPFAM" id="SSF140996">
    <property type="entry name" value="Hermes dimerisation domain"/>
    <property type="match status" value="1"/>
</dbReference>
<dbReference type="Pfam" id="PF02892">
    <property type="entry name" value="zf-BED"/>
    <property type="match status" value="1"/>
</dbReference>
<dbReference type="PANTHER" id="PTHR46481:SF10">
    <property type="entry name" value="ZINC FINGER BED DOMAIN-CONTAINING PROTEIN 39"/>
    <property type="match status" value="1"/>
</dbReference>
<comment type="caution">
    <text evidence="11">The sequence shown here is derived from an EMBL/GenBank/DDBJ whole genome shotgun (WGS) entry which is preliminary data.</text>
</comment>
<dbReference type="AlphaFoldDB" id="A0AAD9F9M6"/>
<name>A0AAD9F9M6_DISEL</name>
<dbReference type="GO" id="GO:0005634">
    <property type="term" value="C:nucleus"/>
    <property type="evidence" value="ECO:0007669"/>
    <property type="project" value="UniProtKB-SubCell"/>
</dbReference>
<keyword evidence="12" id="KW-1185">Reference proteome</keyword>
<dbReference type="InterPro" id="IPR036236">
    <property type="entry name" value="Znf_C2H2_sf"/>
</dbReference>
<comment type="subcellular location">
    <subcellularLocation>
        <location evidence="1">Nucleus</location>
    </subcellularLocation>
</comment>
<dbReference type="Proteomes" id="UP001228049">
    <property type="component" value="Unassembled WGS sequence"/>
</dbReference>
<evidence type="ECO:0000256" key="3">
    <source>
        <dbReference type="ARBA" id="ARBA00022771"/>
    </source>
</evidence>
<dbReference type="InterPro" id="IPR008906">
    <property type="entry name" value="HATC_C_dom"/>
</dbReference>
<gene>
    <name evidence="11" type="ORF">KUDE01_019286</name>
</gene>
<keyword evidence="6" id="KW-0238">DNA-binding</keyword>
<keyword evidence="8" id="KW-0539">Nucleus</keyword>
<evidence type="ECO:0000313" key="11">
    <source>
        <dbReference type="EMBL" id="KAK1893824.1"/>
    </source>
</evidence>
<dbReference type="SMART" id="SM00614">
    <property type="entry name" value="ZnF_BED"/>
    <property type="match status" value="1"/>
</dbReference>
<evidence type="ECO:0000256" key="2">
    <source>
        <dbReference type="ARBA" id="ARBA00022723"/>
    </source>
</evidence>
<organism evidence="11 12">
    <name type="scientific">Dissostichus eleginoides</name>
    <name type="common">Patagonian toothfish</name>
    <name type="synonym">Dissostichus amissus</name>
    <dbReference type="NCBI Taxonomy" id="100907"/>
    <lineage>
        <taxon>Eukaryota</taxon>
        <taxon>Metazoa</taxon>
        <taxon>Chordata</taxon>
        <taxon>Craniata</taxon>
        <taxon>Vertebrata</taxon>
        <taxon>Euteleostomi</taxon>
        <taxon>Actinopterygii</taxon>
        <taxon>Neopterygii</taxon>
        <taxon>Teleostei</taxon>
        <taxon>Neoteleostei</taxon>
        <taxon>Acanthomorphata</taxon>
        <taxon>Eupercaria</taxon>
        <taxon>Perciformes</taxon>
        <taxon>Notothenioidei</taxon>
        <taxon>Nototheniidae</taxon>
        <taxon>Dissostichus</taxon>
    </lineage>
</organism>
<keyword evidence="3 9" id="KW-0863">Zinc-finger</keyword>
<dbReference type="Gene3D" id="1.10.10.1070">
    <property type="entry name" value="Zinc finger, BED domain-containing"/>
    <property type="match status" value="1"/>
</dbReference>
<feature type="domain" description="BED-type" evidence="10">
    <location>
        <begin position="6"/>
        <end position="57"/>
    </location>
</feature>
<dbReference type="GO" id="GO:0009791">
    <property type="term" value="P:post-embryonic development"/>
    <property type="evidence" value="ECO:0007669"/>
    <property type="project" value="UniProtKB-ARBA"/>
</dbReference>
<protein>
    <submittedName>
        <fullName evidence="11">Zinc finger BED domain containing protein 1</fullName>
    </submittedName>
</protein>
<evidence type="ECO:0000313" key="12">
    <source>
        <dbReference type="Proteomes" id="UP001228049"/>
    </source>
</evidence>
<dbReference type="GO" id="GO:0008270">
    <property type="term" value="F:zinc ion binding"/>
    <property type="evidence" value="ECO:0007669"/>
    <property type="project" value="UniProtKB-KW"/>
</dbReference>
<evidence type="ECO:0000256" key="5">
    <source>
        <dbReference type="ARBA" id="ARBA00023015"/>
    </source>
</evidence>
<evidence type="ECO:0000256" key="9">
    <source>
        <dbReference type="PROSITE-ProRule" id="PRU00027"/>
    </source>
</evidence>
<proteinExistence type="predicted"/>
<dbReference type="SUPFAM" id="SSF53098">
    <property type="entry name" value="Ribonuclease H-like"/>
    <property type="match status" value="1"/>
</dbReference>
<dbReference type="SUPFAM" id="SSF57667">
    <property type="entry name" value="beta-beta-alpha zinc fingers"/>
    <property type="match status" value="1"/>
</dbReference>
<evidence type="ECO:0000256" key="7">
    <source>
        <dbReference type="ARBA" id="ARBA00023163"/>
    </source>
</evidence>
<dbReference type="EMBL" id="JASDAP010000011">
    <property type="protein sequence ID" value="KAK1893824.1"/>
    <property type="molecule type" value="Genomic_DNA"/>
</dbReference>
<dbReference type="InterPro" id="IPR052035">
    <property type="entry name" value="ZnF_BED_domain_contain"/>
</dbReference>
<dbReference type="Pfam" id="PF05699">
    <property type="entry name" value="Dimer_Tnp_hAT"/>
    <property type="match status" value="1"/>
</dbReference>
<dbReference type="InterPro" id="IPR003656">
    <property type="entry name" value="Znf_BED"/>
</dbReference>
<keyword evidence="5" id="KW-0805">Transcription regulation</keyword>
<evidence type="ECO:0000256" key="8">
    <source>
        <dbReference type="ARBA" id="ARBA00023242"/>
    </source>
</evidence>
<keyword evidence="7" id="KW-0804">Transcription</keyword>
<evidence type="ECO:0000256" key="6">
    <source>
        <dbReference type="ARBA" id="ARBA00023125"/>
    </source>
</evidence>
<dbReference type="PROSITE" id="PS50808">
    <property type="entry name" value="ZF_BED"/>
    <property type="match status" value="1"/>
</dbReference>
<keyword evidence="4" id="KW-0862">Zinc</keyword>
<accession>A0AAD9F9M6</accession>
<keyword evidence="2" id="KW-0479">Metal-binding</keyword>